<dbReference type="SUPFAM" id="SSF52540">
    <property type="entry name" value="P-loop containing nucleoside triphosphate hydrolases"/>
    <property type="match status" value="1"/>
</dbReference>
<dbReference type="InterPro" id="IPR050678">
    <property type="entry name" value="DNA_Partitioning_ATPase"/>
</dbReference>
<gene>
    <name evidence="2" type="ORF">BECKFW1821C_GA0114237_11353</name>
</gene>
<evidence type="ECO:0000313" key="2">
    <source>
        <dbReference type="EMBL" id="VFJ77679.1"/>
    </source>
</evidence>
<feature type="domain" description="AAA" evidence="1">
    <location>
        <begin position="1"/>
        <end position="167"/>
    </location>
</feature>
<protein>
    <submittedName>
        <fullName evidence="2">Cellulose biosynthesis protein BcsQ</fullName>
    </submittedName>
</protein>
<dbReference type="AlphaFoldDB" id="A0A450U3I4"/>
<dbReference type="InterPro" id="IPR027417">
    <property type="entry name" value="P-loop_NTPase"/>
</dbReference>
<dbReference type="EMBL" id="CAADFE010000135">
    <property type="protein sequence ID" value="VFJ77679.1"/>
    <property type="molecule type" value="Genomic_DNA"/>
</dbReference>
<organism evidence="2">
    <name type="scientific">Candidatus Kentrum sp. FW</name>
    <dbReference type="NCBI Taxonomy" id="2126338"/>
    <lineage>
        <taxon>Bacteria</taxon>
        <taxon>Pseudomonadati</taxon>
        <taxon>Pseudomonadota</taxon>
        <taxon>Gammaproteobacteria</taxon>
        <taxon>Candidatus Kentrum</taxon>
    </lineage>
</organism>
<dbReference type="CDD" id="cd02042">
    <property type="entry name" value="ParAB_family"/>
    <property type="match status" value="1"/>
</dbReference>
<dbReference type="PANTHER" id="PTHR13696">
    <property type="entry name" value="P-LOOP CONTAINING NUCLEOSIDE TRIPHOSPHATE HYDROLASE"/>
    <property type="match status" value="1"/>
</dbReference>
<accession>A0A450U3I4</accession>
<evidence type="ECO:0000259" key="1">
    <source>
        <dbReference type="Pfam" id="PF13614"/>
    </source>
</evidence>
<dbReference type="Pfam" id="PF13614">
    <property type="entry name" value="AAA_31"/>
    <property type="match status" value="1"/>
</dbReference>
<dbReference type="InterPro" id="IPR025669">
    <property type="entry name" value="AAA_dom"/>
</dbReference>
<sequence>MKILATYNIKGGVGKTATAVNLAYLSVREGYRTAIWDLDPQGAASFYFRIKPKVKGGAKALLDKQRELDDVLKETDFPGLDLIPADFSYRHLDLSLGEAKKPDKQLGKLIRPLSGKYDFLFLDCAPSISLVSEAVFHAANALLVPMIPTTLSLRTYRQLLKYLKNIGPHKPDLLAFFSMVDLRKRLHKDIVDEILAQHPTVLKTTIPYASQIERMGVFRAPVDTYAAQTAPAEAYKELWREIKERVFG</sequence>
<reference evidence="2" key="1">
    <citation type="submission" date="2019-02" db="EMBL/GenBank/DDBJ databases">
        <authorList>
            <person name="Gruber-Vodicka R. H."/>
            <person name="Seah K. B. B."/>
        </authorList>
    </citation>
    <scope>NUCLEOTIDE SEQUENCE</scope>
    <source>
        <strain evidence="2">BECK_BZ131</strain>
    </source>
</reference>
<dbReference type="Gene3D" id="3.40.50.300">
    <property type="entry name" value="P-loop containing nucleotide triphosphate hydrolases"/>
    <property type="match status" value="1"/>
</dbReference>
<dbReference type="PANTHER" id="PTHR13696:SF52">
    <property type="entry name" value="PARA FAMILY PROTEIN CT_582"/>
    <property type="match status" value="1"/>
</dbReference>
<name>A0A450U3I4_9GAMM</name>
<proteinExistence type="predicted"/>